<comment type="similarity">
    <text evidence="1">Belongs to the UPF0337 (CsbD) family.</text>
</comment>
<dbReference type="Gene3D" id="1.10.1470.10">
    <property type="entry name" value="YjbJ"/>
    <property type="match status" value="1"/>
</dbReference>
<sequence>MITREELQGQWTQLKGQIRERWGEISDDELQQAQGNTEQLMGLLEKKTGESRRQLEQFVQGAVKNGQNFLGNAGQTVREYAQTAAHAAGKGLGSIESGIESGMQEAHKMVASRPLESITTAFGVGLLAGVVVTLLLRSDRA</sequence>
<dbReference type="Proteomes" id="UP000315349">
    <property type="component" value="Chromosome"/>
</dbReference>
<dbReference type="PANTHER" id="PTHR34977">
    <property type="entry name" value="UPF0337 PROTEIN YJBJ"/>
    <property type="match status" value="1"/>
</dbReference>
<gene>
    <name evidence="4" type="ORF">Spb1_11850</name>
</gene>
<name>A0A518GKW4_9PLAN</name>
<keyword evidence="2" id="KW-0472">Membrane</keyword>
<proteinExistence type="inferred from homology"/>
<keyword evidence="5" id="KW-1185">Reference proteome</keyword>
<dbReference type="RefSeq" id="WP_145296990.1">
    <property type="nucleotide sequence ID" value="NZ_CP036299.1"/>
</dbReference>
<dbReference type="InterPro" id="IPR008462">
    <property type="entry name" value="CsbD"/>
</dbReference>
<evidence type="ECO:0000256" key="2">
    <source>
        <dbReference type="SAM" id="Phobius"/>
    </source>
</evidence>
<dbReference type="InterPro" id="IPR050423">
    <property type="entry name" value="UPF0337_stress_rsp"/>
</dbReference>
<dbReference type="AlphaFoldDB" id="A0A518GKW4"/>
<protein>
    <recommendedName>
        <fullName evidence="3">CsbD-like domain-containing protein</fullName>
    </recommendedName>
</protein>
<evidence type="ECO:0000256" key="1">
    <source>
        <dbReference type="ARBA" id="ARBA00009129"/>
    </source>
</evidence>
<accession>A0A518GKW4</accession>
<keyword evidence="2" id="KW-0812">Transmembrane</keyword>
<dbReference type="Pfam" id="PF05532">
    <property type="entry name" value="CsbD"/>
    <property type="match status" value="1"/>
</dbReference>
<dbReference type="InterPro" id="IPR036629">
    <property type="entry name" value="YjbJ_sf"/>
</dbReference>
<dbReference type="PANTHER" id="PTHR34977:SF1">
    <property type="entry name" value="UPF0337 PROTEIN YJBJ"/>
    <property type="match status" value="1"/>
</dbReference>
<organism evidence="4 5">
    <name type="scientific">Planctopirus ephydatiae</name>
    <dbReference type="NCBI Taxonomy" id="2528019"/>
    <lineage>
        <taxon>Bacteria</taxon>
        <taxon>Pseudomonadati</taxon>
        <taxon>Planctomycetota</taxon>
        <taxon>Planctomycetia</taxon>
        <taxon>Planctomycetales</taxon>
        <taxon>Planctomycetaceae</taxon>
        <taxon>Planctopirus</taxon>
    </lineage>
</organism>
<feature type="domain" description="CsbD-like" evidence="3">
    <location>
        <begin position="6"/>
        <end position="52"/>
    </location>
</feature>
<dbReference type="EMBL" id="CP036299">
    <property type="protein sequence ID" value="QDV29305.1"/>
    <property type="molecule type" value="Genomic_DNA"/>
</dbReference>
<evidence type="ECO:0000259" key="3">
    <source>
        <dbReference type="Pfam" id="PF05532"/>
    </source>
</evidence>
<evidence type="ECO:0000313" key="5">
    <source>
        <dbReference type="Proteomes" id="UP000315349"/>
    </source>
</evidence>
<keyword evidence="2" id="KW-1133">Transmembrane helix</keyword>
<evidence type="ECO:0000313" key="4">
    <source>
        <dbReference type="EMBL" id="QDV29305.1"/>
    </source>
</evidence>
<dbReference type="KEGG" id="peh:Spb1_11850"/>
<reference evidence="4 5" key="1">
    <citation type="submission" date="2019-02" db="EMBL/GenBank/DDBJ databases">
        <title>Deep-cultivation of Planctomycetes and their phenomic and genomic characterization uncovers novel biology.</title>
        <authorList>
            <person name="Wiegand S."/>
            <person name="Jogler M."/>
            <person name="Boedeker C."/>
            <person name="Pinto D."/>
            <person name="Vollmers J."/>
            <person name="Rivas-Marin E."/>
            <person name="Kohn T."/>
            <person name="Peeters S.H."/>
            <person name="Heuer A."/>
            <person name="Rast P."/>
            <person name="Oberbeckmann S."/>
            <person name="Bunk B."/>
            <person name="Jeske O."/>
            <person name="Meyerdierks A."/>
            <person name="Storesund J.E."/>
            <person name="Kallscheuer N."/>
            <person name="Luecker S."/>
            <person name="Lage O.M."/>
            <person name="Pohl T."/>
            <person name="Merkel B.J."/>
            <person name="Hornburger P."/>
            <person name="Mueller R.-W."/>
            <person name="Bruemmer F."/>
            <person name="Labrenz M."/>
            <person name="Spormann A.M."/>
            <person name="Op den Camp H."/>
            <person name="Overmann J."/>
            <person name="Amann R."/>
            <person name="Jetten M.S.M."/>
            <person name="Mascher T."/>
            <person name="Medema M.H."/>
            <person name="Devos D.P."/>
            <person name="Kaster A.-K."/>
            <person name="Ovreas L."/>
            <person name="Rohde M."/>
            <person name="Galperin M.Y."/>
            <person name="Jogler C."/>
        </authorList>
    </citation>
    <scope>NUCLEOTIDE SEQUENCE [LARGE SCALE GENOMIC DNA]</scope>
    <source>
        <strain evidence="4 5">Spb1</strain>
    </source>
</reference>
<dbReference type="OrthoDB" id="278198at2"/>
<dbReference type="SUPFAM" id="SSF69047">
    <property type="entry name" value="Hypothetical protein YjbJ"/>
    <property type="match status" value="1"/>
</dbReference>
<feature type="transmembrane region" description="Helical" evidence="2">
    <location>
        <begin position="118"/>
        <end position="136"/>
    </location>
</feature>